<gene>
    <name evidence="1" type="ORF">JETT_3358</name>
</gene>
<name>A0A533Q882_9BACT</name>
<accession>A0A533Q882</accession>
<sequence>MTRKTWEWQMKQGDERKHVGMTEKHLGDDTLPGKIHVIFSKINQNLWILVKIS</sequence>
<dbReference type="Proteomes" id="UP000319783">
    <property type="component" value="Unassembled WGS sequence"/>
</dbReference>
<proteinExistence type="predicted"/>
<protein>
    <submittedName>
        <fullName evidence="1">Uncharacterized protein</fullName>
    </submittedName>
</protein>
<dbReference type="EMBL" id="SULG01000106">
    <property type="protein sequence ID" value="TLD40379.1"/>
    <property type="molecule type" value="Genomic_DNA"/>
</dbReference>
<dbReference type="AlphaFoldDB" id="A0A533Q882"/>
<evidence type="ECO:0000313" key="2">
    <source>
        <dbReference type="Proteomes" id="UP000319783"/>
    </source>
</evidence>
<comment type="caution">
    <text evidence="1">The sequence shown here is derived from an EMBL/GenBank/DDBJ whole genome shotgun (WGS) entry which is preliminary data.</text>
</comment>
<evidence type="ECO:0000313" key="1">
    <source>
        <dbReference type="EMBL" id="TLD40379.1"/>
    </source>
</evidence>
<organism evidence="1 2">
    <name type="scientific">Candidatus Jettenia ecosi</name>
    <dbReference type="NCBI Taxonomy" id="2494326"/>
    <lineage>
        <taxon>Bacteria</taxon>
        <taxon>Pseudomonadati</taxon>
        <taxon>Planctomycetota</taxon>
        <taxon>Candidatus Brocadiia</taxon>
        <taxon>Candidatus Brocadiales</taxon>
        <taxon>Candidatus Brocadiaceae</taxon>
        <taxon>Candidatus Jettenia</taxon>
    </lineage>
</organism>
<reference evidence="1 2" key="1">
    <citation type="submission" date="2019-04" db="EMBL/GenBank/DDBJ databases">
        <title>Genome of a novel bacterium Candidatus Jettenia ecosi reconstructed from metagenome of an anammox bioreactor.</title>
        <authorList>
            <person name="Mardanov A.V."/>
            <person name="Beletsky A.V."/>
            <person name="Ravin N.V."/>
            <person name="Botchkova E.A."/>
            <person name="Litti Y.V."/>
            <person name="Nozhevnikova A.N."/>
        </authorList>
    </citation>
    <scope>NUCLEOTIDE SEQUENCE [LARGE SCALE GENOMIC DNA]</scope>
    <source>
        <strain evidence="1">J2</strain>
    </source>
</reference>